<organism evidence="3 4">
    <name type="scientific">Candidatus Anaerobiospirillum pullistercoris</name>
    <dbReference type="NCBI Taxonomy" id="2838452"/>
    <lineage>
        <taxon>Bacteria</taxon>
        <taxon>Pseudomonadati</taxon>
        <taxon>Pseudomonadota</taxon>
        <taxon>Gammaproteobacteria</taxon>
        <taxon>Aeromonadales</taxon>
        <taxon>Succinivibrionaceae</taxon>
        <taxon>Anaerobiospirillum</taxon>
    </lineage>
</organism>
<feature type="domain" description="YheO-like" evidence="1">
    <location>
        <begin position="9"/>
        <end position="117"/>
    </location>
</feature>
<evidence type="ECO:0000313" key="4">
    <source>
        <dbReference type="Proteomes" id="UP000886829"/>
    </source>
</evidence>
<dbReference type="Pfam" id="PF13309">
    <property type="entry name" value="HTH_22"/>
    <property type="match status" value="1"/>
</dbReference>
<name>A0A9D1WDT7_9GAMM</name>
<protein>
    <submittedName>
        <fullName evidence="3">PAS domain-containing protein</fullName>
    </submittedName>
</protein>
<reference evidence="3" key="2">
    <citation type="submission" date="2021-04" db="EMBL/GenBank/DDBJ databases">
        <authorList>
            <person name="Gilroy R."/>
        </authorList>
    </citation>
    <scope>NUCLEOTIDE SEQUENCE</scope>
    <source>
        <strain evidence="3">USASDec5-558</strain>
    </source>
</reference>
<gene>
    <name evidence="3" type="ORF">H9850_06885</name>
</gene>
<evidence type="ECO:0000259" key="1">
    <source>
        <dbReference type="Pfam" id="PF08348"/>
    </source>
</evidence>
<dbReference type="PANTHER" id="PTHR35568:SF1">
    <property type="entry name" value="TRANSCRIPTIONAL REGULATOR DAUR"/>
    <property type="match status" value="1"/>
</dbReference>
<dbReference type="Proteomes" id="UP000886829">
    <property type="component" value="Unassembled WGS sequence"/>
</dbReference>
<evidence type="ECO:0000259" key="2">
    <source>
        <dbReference type="Pfam" id="PF13309"/>
    </source>
</evidence>
<reference evidence="3" key="1">
    <citation type="journal article" date="2021" name="PeerJ">
        <title>Extensive microbial diversity within the chicken gut microbiome revealed by metagenomics and culture.</title>
        <authorList>
            <person name="Gilroy R."/>
            <person name="Ravi A."/>
            <person name="Getino M."/>
            <person name="Pursley I."/>
            <person name="Horton D.L."/>
            <person name="Alikhan N.F."/>
            <person name="Baker D."/>
            <person name="Gharbi K."/>
            <person name="Hall N."/>
            <person name="Watson M."/>
            <person name="Adriaenssens E.M."/>
            <person name="Foster-Nyarko E."/>
            <person name="Jarju S."/>
            <person name="Secka A."/>
            <person name="Antonio M."/>
            <person name="Oren A."/>
            <person name="Chaudhuri R.R."/>
            <person name="La Ragione R."/>
            <person name="Hildebrand F."/>
            <person name="Pallen M.J."/>
        </authorList>
    </citation>
    <scope>NUCLEOTIDE SEQUENCE</scope>
    <source>
        <strain evidence="3">USASDec5-558</strain>
    </source>
</reference>
<dbReference type="Pfam" id="PF08348">
    <property type="entry name" value="PAS_6"/>
    <property type="match status" value="1"/>
</dbReference>
<dbReference type="AlphaFoldDB" id="A0A9D1WDT7"/>
<sequence length="274" mass="29968">MEQENALILKQYCVMVDMLGLFFKDSVEVVLHSLVDMERSVIYIHNGQKTARKLGSPVTDKALRILEEFQRTKRTLFGPYKTVSREGHVMKSVTTVITNSAEQAIGLLCINFDLATPVNELFAILCADFEGARTSATTVASAATVAANTAGTVETEGAVGTLTSPQGGQIKDLTVNANTKPAVALNVPVSSDSLADVGEHFATDIHDLLNTTVNQTRNQVMRDDSIPQRQKNKVIIQELNKQGLFNLRNAVPIISEILQLSKDAIYLHLRSCKK</sequence>
<dbReference type="InterPro" id="IPR039446">
    <property type="entry name" value="DauR-like"/>
</dbReference>
<dbReference type="InterPro" id="IPR039445">
    <property type="entry name" value="DauR-like_HTH"/>
</dbReference>
<dbReference type="PANTHER" id="PTHR35568">
    <property type="entry name" value="TRANSCRIPTIONAL REGULATOR DAUR"/>
    <property type="match status" value="1"/>
</dbReference>
<evidence type="ECO:0000313" key="3">
    <source>
        <dbReference type="EMBL" id="HIX57180.1"/>
    </source>
</evidence>
<feature type="domain" description="Transcriptional regulator DauR-like HTH" evidence="2">
    <location>
        <begin position="213"/>
        <end position="270"/>
    </location>
</feature>
<comment type="caution">
    <text evidence="3">The sequence shown here is derived from an EMBL/GenBank/DDBJ whole genome shotgun (WGS) entry which is preliminary data.</text>
</comment>
<dbReference type="InterPro" id="IPR013559">
    <property type="entry name" value="YheO"/>
</dbReference>
<proteinExistence type="predicted"/>
<accession>A0A9D1WDT7</accession>
<dbReference type="EMBL" id="DXEV01000137">
    <property type="protein sequence ID" value="HIX57180.1"/>
    <property type="molecule type" value="Genomic_DNA"/>
</dbReference>